<keyword evidence="2 4" id="KW-0238">DNA-binding</keyword>
<evidence type="ECO:0000256" key="2">
    <source>
        <dbReference type="ARBA" id="ARBA00023125"/>
    </source>
</evidence>
<dbReference type="SUPFAM" id="SSF48498">
    <property type="entry name" value="Tetracyclin repressor-like, C-terminal domain"/>
    <property type="match status" value="1"/>
</dbReference>
<evidence type="ECO:0000259" key="5">
    <source>
        <dbReference type="PROSITE" id="PS50977"/>
    </source>
</evidence>
<dbReference type="InterPro" id="IPR009057">
    <property type="entry name" value="Homeodomain-like_sf"/>
</dbReference>
<evidence type="ECO:0000256" key="4">
    <source>
        <dbReference type="PROSITE-ProRule" id="PRU00335"/>
    </source>
</evidence>
<dbReference type="Pfam" id="PF00440">
    <property type="entry name" value="TetR_N"/>
    <property type="match status" value="1"/>
</dbReference>
<keyword evidence="7" id="KW-1185">Reference proteome</keyword>
<evidence type="ECO:0000256" key="1">
    <source>
        <dbReference type="ARBA" id="ARBA00023015"/>
    </source>
</evidence>
<feature type="domain" description="HTH tetR-type" evidence="5">
    <location>
        <begin position="10"/>
        <end position="70"/>
    </location>
</feature>
<dbReference type="InterPro" id="IPR001647">
    <property type="entry name" value="HTH_TetR"/>
</dbReference>
<evidence type="ECO:0000313" key="6">
    <source>
        <dbReference type="EMBL" id="WCR06378.1"/>
    </source>
</evidence>
<dbReference type="PANTHER" id="PTHR30055">
    <property type="entry name" value="HTH-TYPE TRANSCRIPTIONAL REGULATOR RUTR"/>
    <property type="match status" value="1"/>
</dbReference>
<organism evidence="6 7">
    <name type="scientific">Paracoccus fistulariae</name>
    <dbReference type="NCBI Taxonomy" id="658446"/>
    <lineage>
        <taxon>Bacteria</taxon>
        <taxon>Pseudomonadati</taxon>
        <taxon>Pseudomonadota</taxon>
        <taxon>Alphaproteobacteria</taxon>
        <taxon>Rhodobacterales</taxon>
        <taxon>Paracoccaceae</taxon>
        <taxon>Paracoccus</taxon>
    </lineage>
</organism>
<dbReference type="Gene3D" id="1.10.357.10">
    <property type="entry name" value="Tetracycline Repressor, domain 2"/>
    <property type="match status" value="1"/>
</dbReference>
<reference evidence="6 7" key="1">
    <citation type="submission" date="2021-01" db="EMBL/GenBank/DDBJ databases">
        <title>Biogeographic distribution of Paracoccus.</title>
        <authorList>
            <person name="Hollensteiner J."/>
            <person name="Leineberger J."/>
            <person name="Brinkhoff T."/>
            <person name="Daniel R."/>
        </authorList>
    </citation>
    <scope>NUCLEOTIDE SEQUENCE [LARGE SCALE GENOMIC DNA]</scope>
    <source>
        <strain evidence="6 7">KCTC 22803</strain>
    </source>
</reference>
<sequence>MAGLREKQKARRNRAIIQAGSALLKQSGYEAARIETIAEMAEVSVGTFYNYFESKADLLLAIVSMEVEEVLHQGEAVLTARFDTAAEAIRQLVFTYYDHSLVYLTKEMWRTAMSLTIRGPDTPFSRRYRALDAALSNQVVALVNRLAREGLLPRDIDSKSLGQVIFLTLNGLFVEFTTDEAMTSEELNEKASACVDVLAPPARSRARRQAASGA</sequence>
<feature type="DNA-binding region" description="H-T-H motif" evidence="4">
    <location>
        <begin position="33"/>
        <end position="52"/>
    </location>
</feature>
<proteinExistence type="predicted"/>
<dbReference type="PROSITE" id="PS50977">
    <property type="entry name" value="HTH_TETR_2"/>
    <property type="match status" value="1"/>
</dbReference>
<dbReference type="EMBL" id="CP067136">
    <property type="protein sequence ID" value="WCR06378.1"/>
    <property type="molecule type" value="Genomic_DNA"/>
</dbReference>
<dbReference type="PANTHER" id="PTHR30055:SF234">
    <property type="entry name" value="HTH-TYPE TRANSCRIPTIONAL REGULATOR BETI"/>
    <property type="match status" value="1"/>
</dbReference>
<keyword evidence="3" id="KW-0804">Transcription</keyword>
<evidence type="ECO:0000256" key="3">
    <source>
        <dbReference type="ARBA" id="ARBA00023163"/>
    </source>
</evidence>
<dbReference type="InterPro" id="IPR036271">
    <property type="entry name" value="Tet_transcr_reg_TetR-rel_C_sf"/>
</dbReference>
<evidence type="ECO:0000313" key="7">
    <source>
        <dbReference type="Proteomes" id="UP001219349"/>
    </source>
</evidence>
<gene>
    <name evidence="6" type="ORF">JHX87_12860</name>
</gene>
<name>A0ABY7SHG1_9RHOB</name>
<protein>
    <submittedName>
        <fullName evidence="6">TetR/AcrR family transcriptional regulator</fullName>
    </submittedName>
</protein>
<dbReference type="SUPFAM" id="SSF46689">
    <property type="entry name" value="Homeodomain-like"/>
    <property type="match status" value="1"/>
</dbReference>
<keyword evidence="1" id="KW-0805">Transcription regulation</keyword>
<accession>A0ABY7SHG1</accession>
<dbReference type="PRINTS" id="PR00455">
    <property type="entry name" value="HTHTETR"/>
</dbReference>
<dbReference type="Proteomes" id="UP001219349">
    <property type="component" value="Chromosome"/>
</dbReference>
<dbReference type="InterPro" id="IPR050109">
    <property type="entry name" value="HTH-type_TetR-like_transc_reg"/>
</dbReference>
<dbReference type="RefSeq" id="WP_271884091.1">
    <property type="nucleotide sequence ID" value="NZ_CP067136.1"/>
</dbReference>